<dbReference type="eggNOG" id="KOG1076">
    <property type="taxonomic scope" value="Eukaryota"/>
</dbReference>
<dbReference type="GeneID" id="11472121"/>
<dbReference type="PANTHER" id="PTHR13937:SF0">
    <property type="entry name" value="EUKARYOTIC TRANSLATION INITIATION FACTOR 3 SUBUNIT C-RELATED"/>
    <property type="match status" value="1"/>
</dbReference>
<keyword evidence="3 4" id="KW-0648">Protein biosynthesis</keyword>
<evidence type="ECO:0000256" key="2">
    <source>
        <dbReference type="ARBA" id="ARBA00022540"/>
    </source>
</evidence>
<accession>I6NE99</accession>
<dbReference type="HOGENOM" id="CLU_004304_0_2_1"/>
<dbReference type="PANTHER" id="PTHR13937">
    <property type="entry name" value="EUKARYOTIC TRANSLATION INITATION FACTOR 3, SUBUNIT 8 EIF3S8 -RELATED"/>
    <property type="match status" value="1"/>
</dbReference>
<dbReference type="GO" id="GO:0010494">
    <property type="term" value="C:cytoplasmic stress granule"/>
    <property type="evidence" value="ECO:0007669"/>
    <property type="project" value="EnsemblFungi"/>
</dbReference>
<dbReference type="Proteomes" id="UP000006790">
    <property type="component" value="Chromosome 5"/>
</dbReference>
<dbReference type="AlphaFoldDB" id="I6NE99"/>
<evidence type="ECO:0000256" key="5">
    <source>
        <dbReference type="SAM" id="MobiDB-lite"/>
    </source>
</evidence>
<keyword evidence="8" id="KW-1185">Reference proteome</keyword>
<organism evidence="7 8">
    <name type="scientific">Eremothecium cymbalariae (strain CBS 270.75 / DBVPG 7215 / KCTC 17166 / NRRL Y-17582)</name>
    <name type="common">Yeast</name>
    <dbReference type="NCBI Taxonomy" id="931890"/>
    <lineage>
        <taxon>Eukaryota</taxon>
        <taxon>Fungi</taxon>
        <taxon>Dikarya</taxon>
        <taxon>Ascomycota</taxon>
        <taxon>Saccharomycotina</taxon>
        <taxon>Saccharomycetes</taxon>
        <taxon>Saccharomycetales</taxon>
        <taxon>Saccharomycetaceae</taxon>
        <taxon>Eremothecium</taxon>
    </lineage>
</organism>
<dbReference type="STRING" id="931890.I6NE99"/>
<feature type="compositionally biased region" description="Acidic residues" evidence="5">
    <location>
        <begin position="49"/>
        <end position="60"/>
    </location>
</feature>
<evidence type="ECO:0000313" key="7">
    <source>
        <dbReference type="EMBL" id="AET40391.1"/>
    </source>
</evidence>
<dbReference type="RefSeq" id="XP_003647208.1">
    <property type="nucleotide sequence ID" value="XM_003647160.1"/>
</dbReference>
<dbReference type="GO" id="GO:0016282">
    <property type="term" value="C:eukaryotic 43S preinitiation complex"/>
    <property type="evidence" value="ECO:0007669"/>
    <property type="project" value="UniProtKB-UniRule"/>
</dbReference>
<dbReference type="Pfam" id="PF05470">
    <property type="entry name" value="eIF-3c_N"/>
    <property type="match status" value="2"/>
</dbReference>
<evidence type="ECO:0000256" key="3">
    <source>
        <dbReference type="ARBA" id="ARBA00022917"/>
    </source>
</evidence>
<proteinExistence type="inferred from homology"/>
<evidence type="ECO:0000256" key="4">
    <source>
        <dbReference type="HAMAP-Rule" id="MF_03002"/>
    </source>
</evidence>
<protein>
    <recommendedName>
        <fullName evidence="4">Eukaryotic translation initiation factor 3 subunit C</fullName>
        <shortName evidence="4">eIF3c</shortName>
    </recommendedName>
    <alternativeName>
        <fullName evidence="4">Eukaryotic translation initiation factor 3 93 kDa subunit homolog</fullName>
        <shortName evidence="4">eIF3 p93</shortName>
    </alternativeName>
    <alternativeName>
        <fullName evidence="4">Translation initiation factor eIF3, p93 subunit homolog</fullName>
    </alternativeName>
</protein>
<dbReference type="OrthoDB" id="29647at2759"/>
<dbReference type="InParanoid" id="I6NE99"/>
<keyword evidence="2 4" id="KW-0396">Initiation factor</keyword>
<dbReference type="GO" id="GO:0003743">
    <property type="term" value="F:translation initiation factor activity"/>
    <property type="evidence" value="ECO:0007669"/>
    <property type="project" value="UniProtKB-UniRule"/>
</dbReference>
<dbReference type="GO" id="GO:0071541">
    <property type="term" value="C:eukaryotic translation initiation factor 3 complex, eIF3m"/>
    <property type="evidence" value="ECO:0007669"/>
    <property type="project" value="EnsemblFungi"/>
</dbReference>
<reference evidence="7 8" key="1">
    <citation type="journal article" date="2011" name="G3 (Bethesda)">
        <title>Genome evolution in the Eremothecium clade of the Saccharomyces complex revealed by comparative genomics.</title>
        <authorList>
            <person name="Wendland J."/>
            <person name="Walther A."/>
        </authorList>
    </citation>
    <scope>NUCLEOTIDE SEQUENCE [LARGE SCALE GENOMIC DNA]</scope>
    <source>
        <strain evidence="8">CBS 270.75 / DBVPG 7215 / KCTC 17166 / NRRL Y-17582</strain>
    </source>
</reference>
<dbReference type="PROSITE" id="PS50250">
    <property type="entry name" value="PCI"/>
    <property type="match status" value="1"/>
</dbReference>
<comment type="subunit">
    <text evidence="4">Component of the eukaryotic translation initiation factor 3 (eIF-3) complex.</text>
</comment>
<keyword evidence="1 4" id="KW-0963">Cytoplasm</keyword>
<dbReference type="InterPro" id="IPR027516">
    <property type="entry name" value="EIF3C"/>
</dbReference>
<evidence type="ECO:0000256" key="1">
    <source>
        <dbReference type="ARBA" id="ARBA00022490"/>
    </source>
</evidence>
<evidence type="ECO:0000313" key="8">
    <source>
        <dbReference type="Proteomes" id="UP000006790"/>
    </source>
</evidence>
<dbReference type="HAMAP" id="MF_03002">
    <property type="entry name" value="eIF3c"/>
    <property type="match status" value="1"/>
</dbReference>
<comment type="subcellular location">
    <subcellularLocation>
        <location evidence="4">Cytoplasm</location>
    </subcellularLocation>
</comment>
<dbReference type="KEGG" id="erc:Ecym_5658"/>
<dbReference type="GO" id="GO:0003723">
    <property type="term" value="F:RNA binding"/>
    <property type="evidence" value="ECO:0007669"/>
    <property type="project" value="InterPro"/>
</dbReference>
<comment type="function">
    <text evidence="4">Component of the eukaryotic translation initiation factor 3 (eIF-3) complex, which is involved in protein synthesis of a specialized repertoire of mRNAs and, together with other initiation factors, stimulates binding of mRNA and methionyl-tRNAi to the 40S ribosome. The eIF-3 complex specifically targets and initiates translation of a subset of mRNAs involved in cell proliferation.</text>
</comment>
<dbReference type="GO" id="GO:0043614">
    <property type="term" value="C:multi-eIF complex"/>
    <property type="evidence" value="ECO:0007669"/>
    <property type="project" value="EnsemblFungi"/>
</dbReference>
<dbReference type="Pfam" id="PF01399">
    <property type="entry name" value="PCI"/>
    <property type="match status" value="1"/>
</dbReference>
<feature type="region of interest" description="Disordered" evidence="5">
    <location>
        <begin position="1"/>
        <end position="86"/>
    </location>
</feature>
<dbReference type="FunCoup" id="I6NE99">
    <property type="interactions" value="1171"/>
</dbReference>
<evidence type="ECO:0000259" key="6">
    <source>
        <dbReference type="PROSITE" id="PS50250"/>
    </source>
</evidence>
<comment type="similarity">
    <text evidence="4">Belongs to the eIF-3 subunit C family.</text>
</comment>
<sequence length="819" mass="92313">MSRFFSRGYHYDSASSSEEEELLSSSEEELLASSDEEELVSDDSFFNDSESESVESDDDSDSKPYGPDWFKKPQFRKAGTSSGATGASRFLKSNHYAGSDDSDDEGKKVVKSGKDKLLDEMNASYSRIDAADLTQDWVTILSEFENVTKLLVKAQQQNFGTPNVFIKVVAQVEDLVAGTSQSDIKNKAVSKAYNTVKQRVKKIARDIEVLLAKFRESPAAFDKETTVEFTQSKEMSGTPFMLGIGSKSFDMSSVATGSSQSDFFSALHIVIDSRGKKGTDIQGQIKTMAELVEIAKTPYESIVAYLNLIPIRFDACSGLAYQPLEQWKAVHDNVVDLLTILEANIGSYHVTELAPRNEFIEDEPVPNEQGVKEILGSVFSFVERLDDEFNKSLLNTDPHSSDYLDRLRDEQSIYSLILRSQLYLESVLPESSAGRYLARSFVRRLDHIYYKPSKLVEIIERAAWAKAPNGATSKYITYSSDPDYIGKLIDTLCTFVSNEHDQLLKKRATLYQIYFYALNNEFKKGKDMLVESNVRTAINSQDPTIQILFNRVVVQLGIAAFKLCLVEDCHQILNEVSTASHLRDILGQQSLQRASNNVGANGTATPTEQLCLPFHQHINLDLIDAVFMTCSLLIEIPHMAAFFSGIKVKRIPYSQKSIRRALEHYEKSSFQGSPETLRDHVIHAAKAMQKGNWSQCIQYLRGISTWSLLGNNVEEVFIKLSERVQIESLKTYIFTYKRFYSKLSVAKLSQLFSLPNEQVIEVVESLTDGMNIKGSLNESKEMIIFERGDEITKLEEVAIKLNKETKYQIERLNNVSQRQ</sequence>
<dbReference type="EMBL" id="CP002501">
    <property type="protein sequence ID" value="AET40391.1"/>
    <property type="molecule type" value="Genomic_DNA"/>
</dbReference>
<dbReference type="InterPro" id="IPR000717">
    <property type="entry name" value="PCI_dom"/>
</dbReference>
<name>I6NE99_ERECY</name>
<dbReference type="SMART" id="SM00088">
    <property type="entry name" value="PINT"/>
    <property type="match status" value="1"/>
</dbReference>
<dbReference type="OMA" id="FRCGLIK"/>
<dbReference type="InterPro" id="IPR008905">
    <property type="entry name" value="EIF3C_N_dom"/>
</dbReference>
<feature type="compositionally biased region" description="Acidic residues" evidence="5">
    <location>
        <begin position="17"/>
        <end position="41"/>
    </location>
</feature>
<dbReference type="GO" id="GO:0033290">
    <property type="term" value="C:eukaryotic 48S preinitiation complex"/>
    <property type="evidence" value="ECO:0007669"/>
    <property type="project" value="UniProtKB-UniRule"/>
</dbReference>
<dbReference type="GO" id="GO:0001732">
    <property type="term" value="P:formation of cytoplasmic translation initiation complex"/>
    <property type="evidence" value="ECO:0007669"/>
    <property type="project" value="UniProtKB-UniRule"/>
</dbReference>
<gene>
    <name evidence="4" type="primary">NIP1</name>
    <name evidence="7" type="ordered locus">Ecym_5658</name>
</gene>
<dbReference type="GO" id="GO:0031369">
    <property type="term" value="F:translation initiation factor binding"/>
    <property type="evidence" value="ECO:0007669"/>
    <property type="project" value="EnsemblFungi"/>
</dbReference>
<feature type="domain" description="PCI" evidence="6">
    <location>
        <begin position="614"/>
        <end position="790"/>
    </location>
</feature>
<dbReference type="GO" id="GO:0071540">
    <property type="term" value="C:eukaryotic translation initiation factor 3 complex, eIF3e"/>
    <property type="evidence" value="ECO:0007669"/>
    <property type="project" value="EnsemblFungi"/>
</dbReference>